<reference evidence="2 3" key="1">
    <citation type="journal article" date="2020" name="BMC Genomics">
        <title>Intraspecific diversification of the crop wild relative Brassica cretica Lam. using demographic model selection.</title>
        <authorList>
            <person name="Kioukis A."/>
            <person name="Michalopoulou V.A."/>
            <person name="Briers L."/>
            <person name="Pirintsos S."/>
            <person name="Studholme D.J."/>
            <person name="Pavlidis P."/>
            <person name="Sarris P.F."/>
        </authorList>
    </citation>
    <scope>NUCLEOTIDE SEQUENCE [LARGE SCALE GENOMIC DNA]</scope>
    <source>
        <strain evidence="3">cv. PFS-1207/04</strain>
    </source>
</reference>
<proteinExistence type="predicted"/>
<keyword evidence="1" id="KW-0812">Transmembrane</keyword>
<protein>
    <submittedName>
        <fullName evidence="2">Uncharacterized protein</fullName>
    </submittedName>
</protein>
<feature type="transmembrane region" description="Helical" evidence="1">
    <location>
        <begin position="107"/>
        <end position="124"/>
    </location>
</feature>
<keyword evidence="3" id="KW-1185">Reference proteome</keyword>
<keyword evidence="1" id="KW-0472">Membrane</keyword>
<evidence type="ECO:0000313" key="3">
    <source>
        <dbReference type="Proteomes" id="UP000266723"/>
    </source>
</evidence>
<evidence type="ECO:0000313" key="2">
    <source>
        <dbReference type="EMBL" id="KAF3515855.1"/>
    </source>
</evidence>
<sequence length="184" mass="20477">MSSEVYYRSWMDKPHLDPNTNLLTEEYVQGIGEFMRLVQQQPDAKSEVELFLSSLEDWRRCSWVPCLPLPLWFVAASSCLHLSLCRLLSQNFPILTFGSKMKRRDEALLAVCVVGALVPLFFIFREGSYSSMFQPCPCSVARIFSVDARLLFFGLGSPGTTGLASRAISASGVDIIGSGIEIQP</sequence>
<name>A0ABQ7AP48_BRACR</name>
<dbReference type="EMBL" id="QGKV02001556">
    <property type="protein sequence ID" value="KAF3515855.1"/>
    <property type="molecule type" value="Genomic_DNA"/>
</dbReference>
<gene>
    <name evidence="2" type="ORF">DY000_02062879</name>
</gene>
<dbReference type="Proteomes" id="UP000266723">
    <property type="component" value="Unassembled WGS sequence"/>
</dbReference>
<organism evidence="2 3">
    <name type="scientific">Brassica cretica</name>
    <name type="common">Mustard</name>
    <dbReference type="NCBI Taxonomy" id="69181"/>
    <lineage>
        <taxon>Eukaryota</taxon>
        <taxon>Viridiplantae</taxon>
        <taxon>Streptophyta</taxon>
        <taxon>Embryophyta</taxon>
        <taxon>Tracheophyta</taxon>
        <taxon>Spermatophyta</taxon>
        <taxon>Magnoliopsida</taxon>
        <taxon>eudicotyledons</taxon>
        <taxon>Gunneridae</taxon>
        <taxon>Pentapetalae</taxon>
        <taxon>rosids</taxon>
        <taxon>malvids</taxon>
        <taxon>Brassicales</taxon>
        <taxon>Brassicaceae</taxon>
        <taxon>Brassiceae</taxon>
        <taxon>Brassica</taxon>
    </lineage>
</organism>
<keyword evidence="1" id="KW-1133">Transmembrane helix</keyword>
<accession>A0ABQ7AP48</accession>
<evidence type="ECO:0000256" key="1">
    <source>
        <dbReference type="SAM" id="Phobius"/>
    </source>
</evidence>
<comment type="caution">
    <text evidence="2">The sequence shown here is derived from an EMBL/GenBank/DDBJ whole genome shotgun (WGS) entry which is preliminary data.</text>
</comment>